<dbReference type="SMART" id="SM01340">
    <property type="entry name" value="DNA_mis_repair"/>
    <property type="match status" value="1"/>
</dbReference>
<keyword evidence="3 4" id="KW-0234">DNA repair</keyword>
<dbReference type="CDD" id="cd16926">
    <property type="entry name" value="HATPase_MutL-MLH-PMS-like"/>
    <property type="match status" value="1"/>
</dbReference>
<dbReference type="InterPro" id="IPR014762">
    <property type="entry name" value="DNA_mismatch_repair_CS"/>
</dbReference>
<dbReference type="InterPro" id="IPR020568">
    <property type="entry name" value="Ribosomal_Su5_D2-typ_SF"/>
</dbReference>
<dbReference type="PANTHER" id="PTHR10073">
    <property type="entry name" value="DNA MISMATCH REPAIR PROTEIN MLH, PMS, MUTL"/>
    <property type="match status" value="1"/>
</dbReference>
<dbReference type="Pfam" id="PF01119">
    <property type="entry name" value="DNA_mis_repair"/>
    <property type="match status" value="1"/>
</dbReference>
<dbReference type="InterPro" id="IPR020667">
    <property type="entry name" value="DNA_mismatch_repair_MutL"/>
</dbReference>
<evidence type="ECO:0000259" key="5">
    <source>
        <dbReference type="SMART" id="SM00853"/>
    </source>
</evidence>
<dbReference type="EMBL" id="JAGGLI010000006">
    <property type="protein sequence ID" value="MBP2027057.1"/>
    <property type="molecule type" value="Genomic_DNA"/>
</dbReference>
<dbReference type="InterPro" id="IPR037198">
    <property type="entry name" value="MutL_C_sf"/>
</dbReference>
<dbReference type="InterPro" id="IPR013507">
    <property type="entry name" value="DNA_mismatch_S5_2-like"/>
</dbReference>
<dbReference type="InterPro" id="IPR002099">
    <property type="entry name" value="MutL/Mlh/PMS"/>
</dbReference>
<gene>
    <name evidence="4" type="primary">mutL</name>
    <name evidence="7" type="ORF">J2Z35_000849</name>
</gene>
<dbReference type="NCBIfam" id="TIGR00585">
    <property type="entry name" value="mutl"/>
    <property type="match status" value="1"/>
</dbReference>
<dbReference type="HAMAP" id="MF_00149">
    <property type="entry name" value="DNA_mis_repair"/>
    <property type="match status" value="1"/>
</dbReference>
<dbReference type="Gene3D" id="3.30.1540.20">
    <property type="entry name" value="MutL, C-terminal domain, dimerisation subdomain"/>
    <property type="match status" value="1"/>
</dbReference>
<evidence type="ECO:0000259" key="6">
    <source>
        <dbReference type="SMART" id="SM01340"/>
    </source>
</evidence>
<evidence type="ECO:0000313" key="8">
    <source>
        <dbReference type="Proteomes" id="UP001314903"/>
    </source>
</evidence>
<evidence type="ECO:0000313" key="7">
    <source>
        <dbReference type="EMBL" id="MBP2027057.1"/>
    </source>
</evidence>
<dbReference type="InterPro" id="IPR014790">
    <property type="entry name" value="MutL_C"/>
</dbReference>
<comment type="similarity">
    <text evidence="1 4">Belongs to the DNA mismatch repair MutL/HexB family.</text>
</comment>
<comment type="caution">
    <text evidence="7">The sequence shown here is derived from an EMBL/GenBank/DDBJ whole genome shotgun (WGS) entry which is preliminary data.</text>
</comment>
<dbReference type="SUPFAM" id="SSF55874">
    <property type="entry name" value="ATPase domain of HSP90 chaperone/DNA topoisomerase II/histidine kinase"/>
    <property type="match status" value="1"/>
</dbReference>
<dbReference type="RefSeq" id="WP_209659715.1">
    <property type="nucleotide sequence ID" value="NZ_JAGGLI010000006.1"/>
</dbReference>
<reference evidence="7 8" key="1">
    <citation type="submission" date="2021-03" db="EMBL/GenBank/DDBJ databases">
        <title>Genomic Encyclopedia of Type Strains, Phase IV (KMG-IV): sequencing the most valuable type-strain genomes for metagenomic binning, comparative biology and taxonomic classification.</title>
        <authorList>
            <person name="Goeker M."/>
        </authorList>
    </citation>
    <scope>NUCLEOTIDE SEQUENCE [LARGE SCALE GENOMIC DNA]</scope>
    <source>
        <strain evidence="7 8">DSM 27512</strain>
    </source>
</reference>
<sequence length="618" mass="70367">MNHIIRELDEKTINLIAAGEVVESPASVVKELIENSIDANAKSIVIEIKNGGKDYIRITDDGFGIPQSQVEKAFMRHTTSKLSTFSDFNTLRTNGFRGEALASIASVSNISITTKVASSINGTYLQISAGQVIENYSIGAKDGTTIIVEDLLFNTPARRNFLKSNQAESAKITDTIIKLGIIHQNIKFKYINNSKVLFSSYGNGSLETLFYMIYGNDFKNNLISVNENLASNISLEGILGTNSLMLPSRKSQHIYVNKRIVKSKMLSNAIEKAYKEYIPSGRYPAFALNINADPSLIDVNIHPNKLEIKFNENLNIYDKLFYIVKNELKKITMIPSVKPVNKERPKEIIKEIQLNDLFIASKDTLNEPKPDLSIEKSLYNEPKEKIEVIKEDNSFVSFPSKKYEIEKEDDFKENVVDEITEITKENIDYKNLIIIGRVFNTYILAEFQSCLYLIDQHAAHERVLFEKYMNSFENQEILVQELIIPLELNFSPDFEEYVDDFLTQIEFYGFSGSRFSHNLIAIRGIPNTLDTQSSKVFLYELMNLYSSIDSSTEFIRDMIASKACKAAVKGNDKLHFVEINHLLNELNECKNKFACPHGRPIVVKLTKYEIEKMFKRII</sequence>
<dbReference type="CDD" id="cd00782">
    <property type="entry name" value="MutL_Trans"/>
    <property type="match status" value="1"/>
</dbReference>
<dbReference type="InterPro" id="IPR042120">
    <property type="entry name" value="MutL_C_dimsub"/>
</dbReference>
<dbReference type="PANTHER" id="PTHR10073:SF12">
    <property type="entry name" value="DNA MISMATCH REPAIR PROTEIN MLH1"/>
    <property type="match status" value="1"/>
</dbReference>
<evidence type="ECO:0000256" key="4">
    <source>
        <dbReference type="HAMAP-Rule" id="MF_00149"/>
    </source>
</evidence>
<keyword evidence="2 4" id="KW-0227">DNA damage</keyword>
<dbReference type="InterPro" id="IPR036890">
    <property type="entry name" value="HATPase_C_sf"/>
</dbReference>
<dbReference type="Pfam" id="PF08676">
    <property type="entry name" value="MutL_C"/>
    <property type="match status" value="1"/>
</dbReference>
<protein>
    <recommendedName>
        <fullName evidence="4">DNA mismatch repair protein MutL</fullName>
    </recommendedName>
</protein>
<name>A0ABS4KH01_9FIRM</name>
<evidence type="ECO:0000256" key="1">
    <source>
        <dbReference type="ARBA" id="ARBA00006082"/>
    </source>
</evidence>
<dbReference type="Gene3D" id="3.30.230.10">
    <property type="match status" value="1"/>
</dbReference>
<dbReference type="InterPro" id="IPR042121">
    <property type="entry name" value="MutL_C_regsub"/>
</dbReference>
<dbReference type="InterPro" id="IPR038973">
    <property type="entry name" value="MutL/Mlh/Pms-like"/>
</dbReference>
<dbReference type="SUPFAM" id="SSF118116">
    <property type="entry name" value="DNA mismatch repair protein MutL"/>
    <property type="match status" value="1"/>
</dbReference>
<comment type="function">
    <text evidence="4">This protein is involved in the repair of mismatches in DNA. It is required for dam-dependent methyl-directed DNA mismatch repair. May act as a 'molecular matchmaker', a protein that promotes the formation of a stable complex between two or more DNA-binding proteins in an ATP-dependent manner without itself being part of a final effector complex.</text>
</comment>
<dbReference type="Gene3D" id="3.30.1370.100">
    <property type="entry name" value="MutL, C-terminal domain, regulatory subdomain"/>
    <property type="match status" value="1"/>
</dbReference>
<dbReference type="PROSITE" id="PS00058">
    <property type="entry name" value="DNA_MISMATCH_REPAIR_1"/>
    <property type="match status" value="1"/>
</dbReference>
<dbReference type="Gene3D" id="3.30.565.10">
    <property type="entry name" value="Histidine kinase-like ATPase, C-terminal domain"/>
    <property type="match status" value="1"/>
</dbReference>
<dbReference type="Pfam" id="PF13589">
    <property type="entry name" value="HATPase_c_3"/>
    <property type="match status" value="1"/>
</dbReference>
<organism evidence="7 8">
    <name type="scientific">Acetoanaerobium pronyense</name>
    <dbReference type="NCBI Taxonomy" id="1482736"/>
    <lineage>
        <taxon>Bacteria</taxon>
        <taxon>Bacillati</taxon>
        <taxon>Bacillota</taxon>
        <taxon>Clostridia</taxon>
        <taxon>Peptostreptococcales</taxon>
        <taxon>Filifactoraceae</taxon>
        <taxon>Acetoanaerobium</taxon>
    </lineage>
</organism>
<dbReference type="Proteomes" id="UP001314903">
    <property type="component" value="Unassembled WGS sequence"/>
</dbReference>
<evidence type="ECO:0000256" key="2">
    <source>
        <dbReference type="ARBA" id="ARBA00022763"/>
    </source>
</evidence>
<feature type="domain" description="DNA mismatch repair protein S5" evidence="6">
    <location>
        <begin position="210"/>
        <end position="329"/>
    </location>
</feature>
<accession>A0ABS4KH01</accession>
<feature type="domain" description="MutL C-terminal dimerisation" evidence="5">
    <location>
        <begin position="434"/>
        <end position="574"/>
    </location>
</feature>
<dbReference type="InterPro" id="IPR014721">
    <property type="entry name" value="Ribsml_uS5_D2-typ_fold_subgr"/>
</dbReference>
<dbReference type="SUPFAM" id="SSF54211">
    <property type="entry name" value="Ribosomal protein S5 domain 2-like"/>
    <property type="match status" value="1"/>
</dbReference>
<dbReference type="SMART" id="SM00853">
    <property type="entry name" value="MutL_C"/>
    <property type="match status" value="1"/>
</dbReference>
<proteinExistence type="inferred from homology"/>
<evidence type="ECO:0000256" key="3">
    <source>
        <dbReference type="ARBA" id="ARBA00023204"/>
    </source>
</evidence>
<keyword evidence="8" id="KW-1185">Reference proteome</keyword>